<reference evidence="2 3" key="1">
    <citation type="journal article" date="2008" name="PLoS Genet.">
        <title>Genomic islands in the pathogenic filamentous fungus Aspergillus fumigatus.</title>
        <authorList>
            <person name="Fedorova N.D."/>
            <person name="Khaldi N."/>
            <person name="Joardar V.S."/>
            <person name="Maiti R."/>
            <person name="Amedeo P."/>
            <person name="Anderson M.J."/>
            <person name="Crabtree J."/>
            <person name="Silva J.C."/>
            <person name="Badger J.H."/>
            <person name="Albarraq A."/>
            <person name="Angiuoli S."/>
            <person name="Bussey H."/>
            <person name="Bowyer P."/>
            <person name="Cotty P.J."/>
            <person name="Dyer P.S."/>
            <person name="Egan A."/>
            <person name="Galens K."/>
            <person name="Fraser-Liggett C.M."/>
            <person name="Haas B.J."/>
            <person name="Inman J.M."/>
            <person name="Kent R."/>
            <person name="Lemieux S."/>
            <person name="Malavazi I."/>
            <person name="Orvis J."/>
            <person name="Roemer T."/>
            <person name="Ronning C.M."/>
            <person name="Sundaram J.P."/>
            <person name="Sutton G."/>
            <person name="Turner G."/>
            <person name="Venter J.C."/>
            <person name="White O.R."/>
            <person name="Whitty B.R."/>
            <person name="Youngman P."/>
            <person name="Wolfe K.H."/>
            <person name="Goldman G.H."/>
            <person name="Wortman J.R."/>
            <person name="Jiang B."/>
            <person name="Denning D.W."/>
            <person name="Nierman W.C."/>
        </authorList>
    </citation>
    <scope>NUCLEOTIDE SEQUENCE [LARGE SCALE GENOMIC DNA]</scope>
    <source>
        <strain evidence="3">ATCC 1007 / CBS 513.65 / DSM 816 / NCTC 3887 / NRRL 1</strain>
    </source>
</reference>
<dbReference type="Proteomes" id="UP000006701">
    <property type="component" value="Unassembled WGS sequence"/>
</dbReference>
<dbReference type="RefSeq" id="XP_001273149.1">
    <property type="nucleotide sequence ID" value="XM_001273148.1"/>
</dbReference>
<evidence type="ECO:0000259" key="1">
    <source>
        <dbReference type="Pfam" id="PF13472"/>
    </source>
</evidence>
<dbReference type="STRING" id="344612.A1CFS4"/>
<evidence type="ECO:0000313" key="3">
    <source>
        <dbReference type="Proteomes" id="UP000006701"/>
    </source>
</evidence>
<dbReference type="KEGG" id="act:ACLA_094230"/>
<dbReference type="EMBL" id="DS027052">
    <property type="protein sequence ID" value="EAW11723.1"/>
    <property type="molecule type" value="Genomic_DNA"/>
</dbReference>
<name>A1CFS4_ASPCL</name>
<proteinExistence type="predicted"/>
<dbReference type="InterPro" id="IPR036514">
    <property type="entry name" value="SGNH_hydro_sf"/>
</dbReference>
<dbReference type="InterPro" id="IPR013830">
    <property type="entry name" value="SGNH_hydro"/>
</dbReference>
<dbReference type="VEuPathDB" id="FungiDB:ACLA_094230"/>
<feature type="domain" description="SGNH hydrolase-type esterase" evidence="1">
    <location>
        <begin position="248"/>
        <end position="445"/>
    </location>
</feature>
<dbReference type="OMA" id="RYAMIFE"/>
<sequence>MHCVLEATAKVFGYRSARNKMATSLARAVISLLVLLQINNVWSAPLEGSLGSRHGNPKSHWVDIWATMPQLVEPYNLPPTPFNSTDAVMSNATIRQTLRVTLNADKIRLRVSNAFGVNDLTVTSVAIGLPADQKLGTSVLQQGSSKKVTFSGNQKIVIPNGALAVSDPIDLPVKAQSTLLVDIYLAQGQRGNWITGHPGSRTTSWLSFGDWVGASNFTDSSALSTDHWYFISAIEAPLPPSTSSFAIVGDSITDGRGSDTNKNNRWPDRLNLRMQKHRPTSSIALLNQAAGGNRILADGLGPNTLSRIDRDVLAHSGVRYAMIFEGVNDIGVAADEAAAQKDIGDRLLVAYAQIATRVQAAGIPIFGATVTPFGSPASSNYTQPYSGVEREKTRQRVNEWIRSSGVFDAVLDFDKALRDPRAPDQLAERFDSGDHLHPNVKGYQALADYFPLNVFDV</sequence>
<dbReference type="GeneID" id="4704781"/>
<dbReference type="InterPro" id="IPR053140">
    <property type="entry name" value="GDSL_Rv0518-like"/>
</dbReference>
<dbReference type="eggNOG" id="ENOG502QVFK">
    <property type="taxonomic scope" value="Eukaryota"/>
</dbReference>
<gene>
    <name evidence="2" type="ORF">ACLA_094230</name>
</gene>
<dbReference type="PANTHER" id="PTHR43784:SF3">
    <property type="entry name" value="GDSL FAMILY LIPASE"/>
    <property type="match status" value="1"/>
</dbReference>
<dbReference type="OrthoDB" id="10071171at2759"/>
<evidence type="ECO:0000313" key="2">
    <source>
        <dbReference type="EMBL" id="EAW11723.1"/>
    </source>
</evidence>
<dbReference type="CDD" id="cd01830">
    <property type="entry name" value="XynE_like"/>
    <property type="match status" value="1"/>
</dbReference>
<organism evidence="2 3">
    <name type="scientific">Aspergillus clavatus (strain ATCC 1007 / CBS 513.65 / DSM 816 / NCTC 3887 / NRRL 1 / QM 1276 / 107)</name>
    <dbReference type="NCBI Taxonomy" id="344612"/>
    <lineage>
        <taxon>Eukaryota</taxon>
        <taxon>Fungi</taxon>
        <taxon>Dikarya</taxon>
        <taxon>Ascomycota</taxon>
        <taxon>Pezizomycotina</taxon>
        <taxon>Eurotiomycetes</taxon>
        <taxon>Eurotiomycetidae</taxon>
        <taxon>Eurotiales</taxon>
        <taxon>Aspergillaceae</taxon>
        <taxon>Aspergillus</taxon>
        <taxon>Aspergillus subgen. Fumigati</taxon>
    </lineage>
</organism>
<protein>
    <submittedName>
        <fullName evidence="2">Extracellular GDSL-like lipase/acylhydrolase, putative</fullName>
    </submittedName>
</protein>
<dbReference type="HOGENOM" id="CLU_029872_0_1_1"/>
<accession>A1CFS4</accession>
<dbReference type="Gene3D" id="3.40.50.1110">
    <property type="entry name" value="SGNH hydrolase"/>
    <property type="match status" value="1"/>
</dbReference>
<keyword evidence="3" id="KW-1185">Reference proteome</keyword>
<dbReference type="SUPFAM" id="SSF52266">
    <property type="entry name" value="SGNH hydrolase"/>
    <property type="match status" value="1"/>
</dbReference>
<dbReference type="AlphaFoldDB" id="A1CFS4"/>
<dbReference type="Pfam" id="PF13472">
    <property type="entry name" value="Lipase_GDSL_2"/>
    <property type="match status" value="1"/>
</dbReference>
<dbReference type="PANTHER" id="PTHR43784">
    <property type="entry name" value="GDSL-LIKE LIPASE/ACYLHYDROLASE, PUTATIVE (AFU_ORTHOLOGUE AFUA_2G00820)-RELATED"/>
    <property type="match status" value="1"/>
</dbReference>